<organism evidence="1 2">
    <name type="scientific">Thermogemmatispora tikiterensis</name>
    <dbReference type="NCBI Taxonomy" id="1825093"/>
    <lineage>
        <taxon>Bacteria</taxon>
        <taxon>Bacillati</taxon>
        <taxon>Chloroflexota</taxon>
        <taxon>Ktedonobacteria</taxon>
        <taxon>Thermogemmatisporales</taxon>
        <taxon>Thermogemmatisporaceae</taxon>
        <taxon>Thermogemmatispora</taxon>
    </lineage>
</organism>
<accession>A0A328VGG6</accession>
<keyword evidence="2" id="KW-1185">Reference proteome</keyword>
<gene>
    <name evidence="1" type="ORF">A4R35_10380</name>
</gene>
<sequence length="72" mass="8396">MAFLRRLCLPSSQEGDYFLVKGPLQLFPEPLFYPSLDAQELGWRGVYRGRTCYRLQGSLWLPQVQRSITELC</sequence>
<comment type="caution">
    <text evidence="1">The sequence shown here is derived from an EMBL/GenBank/DDBJ whole genome shotgun (WGS) entry which is preliminary data.</text>
</comment>
<protein>
    <submittedName>
        <fullName evidence="1">Uncharacterized protein</fullName>
    </submittedName>
</protein>
<dbReference type="Proteomes" id="UP000248706">
    <property type="component" value="Unassembled WGS sequence"/>
</dbReference>
<proteinExistence type="predicted"/>
<dbReference type="EMBL" id="MCIF01000002">
    <property type="protein sequence ID" value="RAQ95941.1"/>
    <property type="molecule type" value="Genomic_DNA"/>
</dbReference>
<evidence type="ECO:0000313" key="2">
    <source>
        <dbReference type="Proteomes" id="UP000248706"/>
    </source>
</evidence>
<reference evidence="1 2" key="1">
    <citation type="submission" date="2016-08" db="EMBL/GenBank/DDBJ databases">
        <title>Analysis of Carbohydrate Active Enzymes in Thermogemmatispora T81 Reveals Carbohydrate Degradation Ability.</title>
        <authorList>
            <person name="Tomazini A."/>
            <person name="Lal S."/>
            <person name="Stott M."/>
            <person name="Henrissat B."/>
            <person name="Polikarpov I."/>
            <person name="Sparling R."/>
            <person name="Levin D.B."/>
        </authorList>
    </citation>
    <scope>NUCLEOTIDE SEQUENCE [LARGE SCALE GENOMIC DNA]</scope>
    <source>
        <strain evidence="1 2">T81</strain>
    </source>
</reference>
<evidence type="ECO:0000313" key="1">
    <source>
        <dbReference type="EMBL" id="RAQ95941.1"/>
    </source>
</evidence>
<dbReference type="AlphaFoldDB" id="A0A328VGG6"/>
<name>A0A328VGG6_9CHLR</name>